<dbReference type="PROSITE" id="PS51310">
    <property type="entry name" value="VPS28_C"/>
    <property type="match status" value="1"/>
</dbReference>
<dbReference type="InterPro" id="IPR017899">
    <property type="entry name" value="VPS28_C"/>
</dbReference>
<dbReference type="InterPro" id="IPR037202">
    <property type="entry name" value="ESCRT_assembly_dom"/>
</dbReference>
<dbReference type="InterPro" id="IPR038358">
    <property type="entry name" value="VPS28_N_sf"/>
</dbReference>
<evidence type="ECO:0000256" key="5">
    <source>
        <dbReference type="PIRNR" id="PIRNR017535"/>
    </source>
</evidence>
<dbReference type="PANTHER" id="PTHR12937">
    <property type="entry name" value="VACUOLAR PROTEIN SORTING 28, ISOFORM 2 VPS28"/>
    <property type="match status" value="1"/>
</dbReference>
<keyword evidence="10" id="KW-1185">Reference proteome</keyword>
<evidence type="ECO:0000256" key="4">
    <source>
        <dbReference type="ARBA" id="ARBA00022927"/>
    </source>
</evidence>
<keyword evidence="4 5" id="KW-0653">Protein transport</keyword>
<gene>
    <name evidence="9" type="primary">VPS28_1</name>
    <name evidence="9" type="ORF">P7K49_005358</name>
</gene>
<dbReference type="Pfam" id="PF03997">
    <property type="entry name" value="VPS28"/>
    <property type="match status" value="1"/>
</dbReference>
<keyword evidence="3 5" id="KW-0967">Endosome</keyword>
<evidence type="ECO:0000313" key="9">
    <source>
        <dbReference type="EMBL" id="KAK2118471.1"/>
    </source>
</evidence>
<sequence length="224" mass="25905">MFHGIPTTPGIGAPGNKPELYEEVKLYKNAWEREKYDNMAELFAVVKITQALEKAYIKDCVSPSEYTVACSRLLVQYKAAFRQVQGSEISSTDEFCRKFRLDCLLAMERFKEDRPITIKDDKGNLNRCIANVVSLFITVITVINKLCLEIHAMDEIQPDLWELMETMHRMSHLPPNFEGRQMISQWLQTLSGMSALDKLDDSQVRQMLFDLELPYNAFNRFLHA</sequence>
<reference evidence="9 10" key="1">
    <citation type="submission" date="2023-05" db="EMBL/GenBank/DDBJ databases">
        <title>B98-5 Cell Line De Novo Hybrid Assembly: An Optical Mapping Approach.</title>
        <authorList>
            <person name="Kananen K."/>
            <person name="Auerbach J.A."/>
            <person name="Kautto E."/>
            <person name="Blachly J.S."/>
        </authorList>
    </citation>
    <scope>NUCLEOTIDE SEQUENCE [LARGE SCALE GENOMIC DNA]</scope>
    <source>
        <strain evidence="9">B95-8</strain>
        <tissue evidence="9">Cell line</tissue>
    </source>
</reference>
<evidence type="ECO:0000256" key="6">
    <source>
        <dbReference type="PROSITE-ProRule" id="PRU00642"/>
    </source>
</evidence>
<name>A0ABQ9WA38_SAGOE</name>
<comment type="caution">
    <text evidence="9">The sequence shown here is derived from an EMBL/GenBank/DDBJ whole genome shotgun (WGS) entry which is preliminary data.</text>
</comment>
<comment type="function">
    <text evidence="5">Component of the ESCRT-I complex (endosomal sorting complex required for transport I), a regulator of vesicular trafficking process.</text>
</comment>
<evidence type="ECO:0000259" key="7">
    <source>
        <dbReference type="PROSITE" id="PS51310"/>
    </source>
</evidence>
<dbReference type="PANTHER" id="PTHR12937:SF0">
    <property type="entry name" value="VACUOLAR PROTEIN SORTING-ASSOCIATED PROTEIN 28 HOMOLOG"/>
    <property type="match status" value="1"/>
</dbReference>
<evidence type="ECO:0000256" key="2">
    <source>
        <dbReference type="ARBA" id="ARBA00022448"/>
    </source>
</evidence>
<organism evidence="9 10">
    <name type="scientific">Saguinus oedipus</name>
    <name type="common">Cotton-top tamarin</name>
    <name type="synonym">Oedipomidas oedipus</name>
    <dbReference type="NCBI Taxonomy" id="9490"/>
    <lineage>
        <taxon>Eukaryota</taxon>
        <taxon>Metazoa</taxon>
        <taxon>Chordata</taxon>
        <taxon>Craniata</taxon>
        <taxon>Vertebrata</taxon>
        <taxon>Euteleostomi</taxon>
        <taxon>Mammalia</taxon>
        <taxon>Eutheria</taxon>
        <taxon>Euarchontoglires</taxon>
        <taxon>Primates</taxon>
        <taxon>Haplorrhini</taxon>
        <taxon>Platyrrhini</taxon>
        <taxon>Cebidae</taxon>
        <taxon>Callitrichinae</taxon>
        <taxon>Saguinus</taxon>
    </lineage>
</organism>
<dbReference type="InterPro" id="IPR017898">
    <property type="entry name" value="VPS28_N"/>
</dbReference>
<dbReference type="Gene3D" id="1.20.120.1130">
    <property type="match status" value="1"/>
</dbReference>
<dbReference type="Gene3D" id="1.20.1440.200">
    <property type="match status" value="1"/>
</dbReference>
<dbReference type="EMBL" id="JASSZA010000002">
    <property type="protein sequence ID" value="KAK2118471.1"/>
    <property type="molecule type" value="Genomic_DNA"/>
</dbReference>
<comment type="similarity">
    <text evidence="5 6">Belongs to the VPS28 family.</text>
</comment>
<dbReference type="InterPro" id="IPR007143">
    <property type="entry name" value="Vps28"/>
</dbReference>
<evidence type="ECO:0000313" key="10">
    <source>
        <dbReference type="Proteomes" id="UP001266305"/>
    </source>
</evidence>
<dbReference type="SUPFAM" id="SSF140111">
    <property type="entry name" value="Endosomal sorting complex assembly domain"/>
    <property type="match status" value="1"/>
</dbReference>
<evidence type="ECO:0000259" key="8">
    <source>
        <dbReference type="PROSITE" id="PS51313"/>
    </source>
</evidence>
<evidence type="ECO:0000256" key="1">
    <source>
        <dbReference type="ARBA" id="ARBA00004633"/>
    </source>
</evidence>
<comment type="subcellular location">
    <subcellularLocation>
        <location evidence="1">Late endosome membrane</location>
        <topology evidence="1">Peripheral membrane protein</topology>
    </subcellularLocation>
</comment>
<dbReference type="InterPro" id="IPR037206">
    <property type="entry name" value="VPS28_C_sf"/>
</dbReference>
<protein>
    <recommendedName>
        <fullName evidence="5">Vacuolar protein sorting-associated protein 28 homolog</fullName>
    </recommendedName>
</protein>
<keyword evidence="2 5" id="KW-0813">Transport</keyword>
<proteinExistence type="inferred from homology"/>
<accession>A0ABQ9WA38</accession>
<dbReference type="SUPFAM" id="SSF140427">
    <property type="entry name" value="VPS28 C-terminal domain-like"/>
    <property type="match status" value="1"/>
</dbReference>
<feature type="domain" description="VPS28 N-terminal" evidence="8">
    <location>
        <begin position="13"/>
        <end position="120"/>
    </location>
</feature>
<dbReference type="Proteomes" id="UP001266305">
    <property type="component" value="Unassembled WGS sequence"/>
</dbReference>
<feature type="domain" description="VPS28 C-terminal" evidence="7">
    <location>
        <begin position="127"/>
        <end position="223"/>
    </location>
</feature>
<dbReference type="PROSITE" id="PS51313">
    <property type="entry name" value="VPS28_N"/>
    <property type="match status" value="1"/>
</dbReference>
<evidence type="ECO:0000256" key="3">
    <source>
        <dbReference type="ARBA" id="ARBA00022753"/>
    </source>
</evidence>
<dbReference type="PIRSF" id="PIRSF017535">
    <property type="entry name" value="VPS28"/>
    <property type="match status" value="1"/>
</dbReference>